<evidence type="ECO:0000313" key="2">
    <source>
        <dbReference type="Proteomes" id="UP001219518"/>
    </source>
</evidence>
<protein>
    <submittedName>
        <fullName evidence="1">E3 ubiquitin-protein ligase ubr3</fullName>
    </submittedName>
</protein>
<sequence>MDAPHILQIPSSLLSVHSSLHLGSASTFGAYPLRPLLSVVCSFPIETMDSVLWCI</sequence>
<dbReference type="EMBL" id="JAHWGI010000844">
    <property type="protein sequence ID" value="KAK3918039.1"/>
    <property type="molecule type" value="Genomic_DNA"/>
</dbReference>
<dbReference type="AlphaFoldDB" id="A0AAE1HBF9"/>
<keyword evidence="2" id="KW-1185">Reference proteome</keyword>
<comment type="caution">
    <text evidence="1">The sequence shown here is derived from an EMBL/GenBank/DDBJ whole genome shotgun (WGS) entry which is preliminary data.</text>
</comment>
<name>A0AAE1HBF9_9NEOP</name>
<gene>
    <name evidence="1" type="ORF">KUF71_007419</name>
</gene>
<reference evidence="1" key="1">
    <citation type="submission" date="2021-07" db="EMBL/GenBank/DDBJ databases">
        <authorList>
            <person name="Catto M.A."/>
            <person name="Jacobson A."/>
            <person name="Kennedy G."/>
            <person name="Labadie P."/>
            <person name="Hunt B.G."/>
            <person name="Srinivasan R."/>
        </authorList>
    </citation>
    <scope>NUCLEOTIDE SEQUENCE</scope>
    <source>
        <strain evidence="1">PL_HMW_Pooled</strain>
        <tissue evidence="1">Head</tissue>
    </source>
</reference>
<organism evidence="1 2">
    <name type="scientific">Frankliniella fusca</name>
    <dbReference type="NCBI Taxonomy" id="407009"/>
    <lineage>
        <taxon>Eukaryota</taxon>
        <taxon>Metazoa</taxon>
        <taxon>Ecdysozoa</taxon>
        <taxon>Arthropoda</taxon>
        <taxon>Hexapoda</taxon>
        <taxon>Insecta</taxon>
        <taxon>Pterygota</taxon>
        <taxon>Neoptera</taxon>
        <taxon>Paraneoptera</taxon>
        <taxon>Thysanoptera</taxon>
        <taxon>Terebrantia</taxon>
        <taxon>Thripoidea</taxon>
        <taxon>Thripidae</taxon>
        <taxon>Frankliniella</taxon>
    </lineage>
</organism>
<proteinExistence type="predicted"/>
<dbReference type="Proteomes" id="UP001219518">
    <property type="component" value="Unassembled WGS sequence"/>
</dbReference>
<evidence type="ECO:0000313" key="1">
    <source>
        <dbReference type="EMBL" id="KAK3918039.1"/>
    </source>
</evidence>
<accession>A0AAE1HBF9</accession>
<reference evidence="1" key="2">
    <citation type="journal article" date="2023" name="BMC Genomics">
        <title>Pest status, molecular evolution, and epigenetic factors derived from the genome assembly of Frankliniella fusca, a thysanopteran phytovirus vector.</title>
        <authorList>
            <person name="Catto M.A."/>
            <person name="Labadie P.E."/>
            <person name="Jacobson A.L."/>
            <person name="Kennedy G.G."/>
            <person name="Srinivasan R."/>
            <person name="Hunt B.G."/>
        </authorList>
    </citation>
    <scope>NUCLEOTIDE SEQUENCE</scope>
    <source>
        <strain evidence="1">PL_HMW_Pooled</strain>
    </source>
</reference>